<name>A0A8S3RFE5_MYTED</name>
<dbReference type="PROSITE" id="PS00028">
    <property type="entry name" value="ZINC_FINGER_C2H2_1"/>
    <property type="match status" value="2"/>
</dbReference>
<dbReference type="PANTHER" id="PTHR31511:SF12">
    <property type="entry name" value="RHO TERMINATION FACTOR N-TERMINAL DOMAIN-CONTAINING PROTEIN"/>
    <property type="match status" value="1"/>
</dbReference>
<reference evidence="3" key="1">
    <citation type="submission" date="2021-03" db="EMBL/GenBank/DDBJ databases">
        <authorList>
            <person name="Bekaert M."/>
        </authorList>
    </citation>
    <scope>NUCLEOTIDE SEQUENCE</scope>
</reference>
<proteinExistence type="predicted"/>
<dbReference type="AlphaFoldDB" id="A0A8S3RFE5"/>
<protein>
    <recommendedName>
        <fullName evidence="2">C2H2-type domain-containing protein</fullName>
    </recommendedName>
</protein>
<dbReference type="Proteomes" id="UP000683360">
    <property type="component" value="Unassembled WGS sequence"/>
</dbReference>
<accession>A0A8S3RFE5</accession>
<evidence type="ECO:0000313" key="3">
    <source>
        <dbReference type="EMBL" id="CAG2208051.1"/>
    </source>
</evidence>
<evidence type="ECO:0000259" key="2">
    <source>
        <dbReference type="PROSITE" id="PS50157"/>
    </source>
</evidence>
<evidence type="ECO:0000256" key="1">
    <source>
        <dbReference type="PROSITE-ProRule" id="PRU00042"/>
    </source>
</evidence>
<dbReference type="GO" id="GO:0008270">
    <property type="term" value="F:zinc ion binding"/>
    <property type="evidence" value="ECO:0007669"/>
    <property type="project" value="UniProtKB-KW"/>
</dbReference>
<keyword evidence="4" id="KW-1185">Reference proteome</keyword>
<keyword evidence="1" id="KW-0479">Metal-binding</keyword>
<evidence type="ECO:0000313" key="4">
    <source>
        <dbReference type="Proteomes" id="UP000683360"/>
    </source>
</evidence>
<sequence length="478" mass="55602">MNQEENDISNIYYNASKPAAYQGAEKIRLTLKDEGFGAISLVMDIDAVLTDSTQKYPDGSIALDNVLKTLKRNLNVNEGFTCGICSKVIQHRNNFNRHLKSHDTTHKCFMCNRKFTRIDSLKRHERGHLTGGNANISNNLTTSQNALDDSAHVLTIYPSDEDRYDILTFFSNIRQKIKHTLAERCDKVRHVKWYLNVHVELTRETNDGEVNNSQPYFKSRTYMLLSKGDIEDGEINEAFQKQFQSFDEYMARDISYPVQVKQIPKFENQNDIAVNVFGFEEGEFFPIHISKHKNKRYEVDLLYLTKNDDAHYCYVKHLNRLLSRTKNCGRAYKFCRYCLRGLTSQKILEKHLRYCSKQEAQHVEFPEKGGGEDILEFTDFQKQMRAPFVIYCDFEAFARPLDTCLPNPNHSSTTTTVNYEACGYGYQIVCEDDRYSKPPVIYRGPGVCQHLLEQLFIEEEYIKDILDKIEPLHMRQTN</sequence>
<dbReference type="OrthoDB" id="6591996at2759"/>
<dbReference type="EMBL" id="CAJPWZ010001100">
    <property type="protein sequence ID" value="CAG2208051.1"/>
    <property type="molecule type" value="Genomic_DNA"/>
</dbReference>
<dbReference type="InterPro" id="IPR013087">
    <property type="entry name" value="Znf_C2H2_type"/>
</dbReference>
<dbReference type="PANTHER" id="PTHR31511">
    <property type="entry name" value="PROTEIN CBG23764"/>
    <property type="match status" value="1"/>
</dbReference>
<feature type="domain" description="C2H2-type" evidence="2">
    <location>
        <begin position="80"/>
        <end position="107"/>
    </location>
</feature>
<gene>
    <name evidence="3" type="ORF">MEDL_22266</name>
</gene>
<dbReference type="InterPro" id="IPR036236">
    <property type="entry name" value="Znf_C2H2_sf"/>
</dbReference>
<dbReference type="PROSITE" id="PS50157">
    <property type="entry name" value="ZINC_FINGER_C2H2_2"/>
    <property type="match status" value="2"/>
</dbReference>
<comment type="caution">
    <text evidence="3">The sequence shown here is derived from an EMBL/GenBank/DDBJ whole genome shotgun (WGS) entry which is preliminary data.</text>
</comment>
<organism evidence="3 4">
    <name type="scientific">Mytilus edulis</name>
    <name type="common">Blue mussel</name>
    <dbReference type="NCBI Taxonomy" id="6550"/>
    <lineage>
        <taxon>Eukaryota</taxon>
        <taxon>Metazoa</taxon>
        <taxon>Spiralia</taxon>
        <taxon>Lophotrochozoa</taxon>
        <taxon>Mollusca</taxon>
        <taxon>Bivalvia</taxon>
        <taxon>Autobranchia</taxon>
        <taxon>Pteriomorphia</taxon>
        <taxon>Mytilida</taxon>
        <taxon>Mytiloidea</taxon>
        <taxon>Mytilidae</taxon>
        <taxon>Mytilinae</taxon>
        <taxon>Mytilus</taxon>
    </lineage>
</organism>
<dbReference type="Pfam" id="PF12874">
    <property type="entry name" value="zf-met"/>
    <property type="match status" value="1"/>
</dbReference>
<keyword evidence="1" id="KW-0863">Zinc-finger</keyword>
<dbReference type="SMART" id="SM00355">
    <property type="entry name" value="ZnF_C2H2"/>
    <property type="match status" value="2"/>
</dbReference>
<keyword evidence="1" id="KW-0862">Zinc</keyword>
<dbReference type="SUPFAM" id="SSF57667">
    <property type="entry name" value="beta-beta-alpha zinc fingers"/>
    <property type="match status" value="1"/>
</dbReference>
<dbReference type="Gene3D" id="3.30.160.60">
    <property type="entry name" value="Classic Zinc Finger"/>
    <property type="match status" value="1"/>
</dbReference>
<feature type="domain" description="C2H2-type" evidence="2">
    <location>
        <begin position="106"/>
        <end position="128"/>
    </location>
</feature>